<evidence type="ECO:0000313" key="3">
    <source>
        <dbReference type="Proteomes" id="UP000694620"/>
    </source>
</evidence>
<reference evidence="2" key="3">
    <citation type="submission" date="2025-09" db="UniProtKB">
        <authorList>
            <consortium name="Ensembl"/>
        </authorList>
    </citation>
    <scope>IDENTIFICATION</scope>
</reference>
<dbReference type="PANTHER" id="PTHR10157:SF23">
    <property type="entry name" value="MOXD1 HOMOLOG 1"/>
    <property type="match status" value="1"/>
</dbReference>
<feature type="domain" description="DOMON" evidence="1">
    <location>
        <begin position="20"/>
        <end position="88"/>
    </location>
</feature>
<dbReference type="GO" id="GO:0005615">
    <property type="term" value="C:extracellular space"/>
    <property type="evidence" value="ECO:0007669"/>
    <property type="project" value="TreeGrafter"/>
</dbReference>
<dbReference type="GeneTree" id="ENSGT00940000178926"/>
<dbReference type="PANTHER" id="PTHR10157">
    <property type="entry name" value="DOPAMINE BETA HYDROXYLASE RELATED"/>
    <property type="match status" value="1"/>
</dbReference>
<keyword evidence="3" id="KW-1185">Reference proteome</keyword>
<evidence type="ECO:0000313" key="2">
    <source>
        <dbReference type="Ensembl" id="ENSECRP00000013563.1"/>
    </source>
</evidence>
<reference evidence="2" key="1">
    <citation type="submission" date="2021-06" db="EMBL/GenBank/DDBJ databases">
        <authorList>
            <consortium name="Wellcome Sanger Institute Data Sharing"/>
        </authorList>
    </citation>
    <scope>NUCLEOTIDE SEQUENCE [LARGE SCALE GENOMIC DNA]</scope>
</reference>
<name>A0A8C4S874_ERPCA</name>
<dbReference type="GO" id="GO:0004500">
    <property type="term" value="F:dopamine beta-monooxygenase activity"/>
    <property type="evidence" value="ECO:0007669"/>
    <property type="project" value="InterPro"/>
</dbReference>
<dbReference type="GO" id="GO:0042420">
    <property type="term" value="P:dopamine catabolic process"/>
    <property type="evidence" value="ECO:0007669"/>
    <property type="project" value="TreeGrafter"/>
</dbReference>
<accession>A0A8C4S874</accession>
<dbReference type="Ensembl" id="ENSECRT00000013798.1">
    <property type="protein sequence ID" value="ENSECRP00000013563.1"/>
    <property type="gene ID" value="ENSECRG00000009046.1"/>
</dbReference>
<protein>
    <recommendedName>
        <fullName evidence="1">DOMON domain-containing protein</fullName>
    </recommendedName>
</protein>
<sequence length="88" mass="9483">HHCWNIMVLWVDGGGVRHHQKDTGKGNRRESRGPITFQVVANTAGWVGFGFSPSGSMTGSDVVIGGVNPDGTVYFACLNLIESTEYCV</sequence>
<dbReference type="Pfam" id="PF03351">
    <property type="entry name" value="DOMON"/>
    <property type="match status" value="1"/>
</dbReference>
<dbReference type="InterPro" id="IPR000945">
    <property type="entry name" value="DBH-like"/>
</dbReference>
<dbReference type="CDD" id="cd09631">
    <property type="entry name" value="DOMON_DOH"/>
    <property type="match status" value="1"/>
</dbReference>
<reference evidence="2" key="2">
    <citation type="submission" date="2025-08" db="UniProtKB">
        <authorList>
            <consortium name="Ensembl"/>
        </authorList>
    </citation>
    <scope>IDENTIFICATION</scope>
</reference>
<dbReference type="GO" id="GO:0006589">
    <property type="term" value="P:octopamine biosynthetic process"/>
    <property type="evidence" value="ECO:0007669"/>
    <property type="project" value="TreeGrafter"/>
</dbReference>
<dbReference type="AlphaFoldDB" id="A0A8C4S874"/>
<dbReference type="InterPro" id="IPR005018">
    <property type="entry name" value="DOMON_domain"/>
</dbReference>
<dbReference type="Proteomes" id="UP000694620">
    <property type="component" value="Chromosome 9"/>
</dbReference>
<dbReference type="InterPro" id="IPR045266">
    <property type="entry name" value="DOH_DOMON"/>
</dbReference>
<organism evidence="2 3">
    <name type="scientific">Erpetoichthys calabaricus</name>
    <name type="common">Rope fish</name>
    <name type="synonym">Calamoichthys calabaricus</name>
    <dbReference type="NCBI Taxonomy" id="27687"/>
    <lineage>
        <taxon>Eukaryota</taxon>
        <taxon>Metazoa</taxon>
        <taxon>Chordata</taxon>
        <taxon>Craniata</taxon>
        <taxon>Vertebrata</taxon>
        <taxon>Euteleostomi</taxon>
        <taxon>Actinopterygii</taxon>
        <taxon>Polypteriformes</taxon>
        <taxon>Polypteridae</taxon>
        <taxon>Erpetoichthys</taxon>
    </lineage>
</organism>
<dbReference type="GO" id="GO:0042421">
    <property type="term" value="P:norepinephrine biosynthetic process"/>
    <property type="evidence" value="ECO:0007669"/>
    <property type="project" value="TreeGrafter"/>
</dbReference>
<dbReference type="GO" id="GO:0030667">
    <property type="term" value="C:secretory granule membrane"/>
    <property type="evidence" value="ECO:0007669"/>
    <property type="project" value="TreeGrafter"/>
</dbReference>
<evidence type="ECO:0000259" key="1">
    <source>
        <dbReference type="PROSITE" id="PS50836"/>
    </source>
</evidence>
<proteinExistence type="predicted"/>
<dbReference type="PROSITE" id="PS50836">
    <property type="entry name" value="DOMON"/>
    <property type="match status" value="1"/>
</dbReference>
<dbReference type="GO" id="GO:0005507">
    <property type="term" value="F:copper ion binding"/>
    <property type="evidence" value="ECO:0007669"/>
    <property type="project" value="TreeGrafter"/>
</dbReference>